<accession>A0AA37W7R3</accession>
<keyword evidence="3" id="KW-0808">Transferase</keyword>
<comment type="similarity">
    <text evidence="3">Belongs to the dsrC/tusE family.</text>
</comment>
<reference evidence="5" key="1">
    <citation type="journal article" date="2014" name="Int. J. Syst. Evol. Microbiol.">
        <title>Complete genome sequence of Corynebacterium casei LMG S-19264T (=DSM 44701T), isolated from a smear-ripened cheese.</title>
        <authorList>
            <consortium name="US DOE Joint Genome Institute (JGI-PGF)"/>
            <person name="Walter F."/>
            <person name="Albersmeier A."/>
            <person name="Kalinowski J."/>
            <person name="Ruckert C."/>
        </authorList>
    </citation>
    <scope>NUCLEOTIDE SEQUENCE</scope>
    <source>
        <strain evidence="5">NBRC 110071</strain>
    </source>
</reference>
<name>A0AA37W7R3_9GAMM</name>
<dbReference type="EMBL" id="BSNM01000014">
    <property type="protein sequence ID" value="GLQ31693.1"/>
    <property type="molecule type" value="Genomic_DNA"/>
</dbReference>
<dbReference type="PIRSF" id="PIRSF006223">
    <property type="entry name" value="DsrC_TusE"/>
    <property type="match status" value="1"/>
</dbReference>
<proteinExistence type="inferred from homology"/>
<dbReference type="RefSeq" id="WP_284381380.1">
    <property type="nucleotide sequence ID" value="NZ_BSNM01000014.1"/>
</dbReference>
<dbReference type="InterPro" id="IPR042072">
    <property type="entry name" value="DsrC-like_C"/>
</dbReference>
<dbReference type="InterPro" id="IPR025526">
    <property type="entry name" value="DsrC-like_dom_sf"/>
</dbReference>
<dbReference type="EC" id="2.8.1.-" evidence="3"/>
<comment type="function">
    <text evidence="3">Part of a sulfur-relay system.</text>
</comment>
<evidence type="ECO:0000256" key="3">
    <source>
        <dbReference type="PIRNR" id="PIRNR006223"/>
    </source>
</evidence>
<evidence type="ECO:0000313" key="5">
    <source>
        <dbReference type="EMBL" id="GLQ31693.1"/>
    </source>
</evidence>
<dbReference type="GO" id="GO:0002143">
    <property type="term" value="P:tRNA wobble position uridine thiolation"/>
    <property type="evidence" value="ECO:0007669"/>
    <property type="project" value="TreeGrafter"/>
</dbReference>
<organism evidence="5 6">
    <name type="scientific">Litoribrevibacter albus</name>
    <dbReference type="NCBI Taxonomy" id="1473156"/>
    <lineage>
        <taxon>Bacteria</taxon>
        <taxon>Pseudomonadati</taxon>
        <taxon>Pseudomonadota</taxon>
        <taxon>Gammaproteobacteria</taxon>
        <taxon>Oceanospirillales</taxon>
        <taxon>Oceanospirillaceae</taxon>
        <taxon>Litoribrevibacter</taxon>
    </lineage>
</organism>
<dbReference type="NCBIfam" id="TIGR03342">
    <property type="entry name" value="dsrC_tusE_dsvC"/>
    <property type="match status" value="1"/>
</dbReference>
<dbReference type="InterPro" id="IPR043163">
    <property type="entry name" value="DsrC-like_N"/>
</dbReference>
<dbReference type="PANTHER" id="PTHR37010:SF1">
    <property type="entry name" value="SULFURTRANSFERASE TUSE"/>
    <property type="match status" value="1"/>
</dbReference>
<dbReference type="AlphaFoldDB" id="A0AA37W7R3"/>
<evidence type="ECO:0000256" key="1">
    <source>
        <dbReference type="ARBA" id="ARBA00004496"/>
    </source>
</evidence>
<dbReference type="GO" id="GO:0016740">
    <property type="term" value="F:transferase activity"/>
    <property type="evidence" value="ECO:0007669"/>
    <property type="project" value="UniProtKB-KW"/>
</dbReference>
<dbReference type="Gene3D" id="1.10.10.370">
    <property type="entry name" value="DsrC-like protein, C-terminal domain"/>
    <property type="match status" value="1"/>
</dbReference>
<dbReference type="Pfam" id="PF04358">
    <property type="entry name" value="DsrC"/>
    <property type="match status" value="1"/>
</dbReference>
<dbReference type="GO" id="GO:0005737">
    <property type="term" value="C:cytoplasm"/>
    <property type="evidence" value="ECO:0007669"/>
    <property type="project" value="UniProtKB-SubCell"/>
</dbReference>
<reference evidence="5" key="2">
    <citation type="submission" date="2023-01" db="EMBL/GenBank/DDBJ databases">
        <title>Draft genome sequence of Litoribrevibacter albus strain NBRC 110071.</title>
        <authorList>
            <person name="Sun Q."/>
            <person name="Mori K."/>
        </authorList>
    </citation>
    <scope>NUCLEOTIDE SEQUENCE</scope>
    <source>
        <strain evidence="5">NBRC 110071</strain>
    </source>
</reference>
<comment type="subcellular location">
    <subcellularLocation>
        <location evidence="1">Cytoplasm</location>
    </subcellularLocation>
</comment>
<dbReference type="Proteomes" id="UP001161389">
    <property type="component" value="Unassembled WGS sequence"/>
</dbReference>
<comment type="caution">
    <text evidence="5">The sequence shown here is derived from an EMBL/GenBank/DDBJ whole genome shotgun (WGS) entry which is preliminary data.</text>
</comment>
<keyword evidence="2" id="KW-0963">Cytoplasm</keyword>
<evidence type="ECO:0000256" key="4">
    <source>
        <dbReference type="PIRSR" id="PIRSR006223-50"/>
    </source>
</evidence>
<evidence type="ECO:0000313" key="6">
    <source>
        <dbReference type="Proteomes" id="UP001161389"/>
    </source>
</evidence>
<dbReference type="InterPro" id="IPR007453">
    <property type="entry name" value="DsrC/TusE"/>
</dbReference>
<keyword evidence="6" id="KW-1185">Reference proteome</keyword>
<dbReference type="SUPFAM" id="SSF69721">
    <property type="entry name" value="DsrC, the gamma subunit of dissimilatory sulfite reductase"/>
    <property type="match status" value="1"/>
</dbReference>
<evidence type="ECO:0000256" key="2">
    <source>
        <dbReference type="ARBA" id="ARBA00022490"/>
    </source>
</evidence>
<dbReference type="PANTHER" id="PTHR37010">
    <property type="entry name" value="SULFURTRANSFERASE TUSE"/>
    <property type="match status" value="1"/>
</dbReference>
<gene>
    <name evidence="5" type="primary">tusE</name>
    <name evidence="5" type="ORF">GCM10007876_21720</name>
</gene>
<dbReference type="Gene3D" id="3.30.1420.10">
    <property type="match status" value="1"/>
</dbReference>
<protein>
    <recommendedName>
        <fullName evidence="3">Sulfurtransferase</fullName>
        <ecNumber evidence="3">2.8.1.-</ecNumber>
    </recommendedName>
</protein>
<feature type="active site" description="Cysteine persulfide intermediate" evidence="4">
    <location>
        <position position="108"/>
    </location>
</feature>
<sequence length="109" mass="12282">MLVVNQQTIQTDKEGYLENIEDWNEDVAEALATSEQIELTDKHWEIIHVLREFYKTYETSPSARPLAKAVKASLGEEKANSIYLMTLFPESPAKQGAKIAGLPRPANCF</sequence>
<dbReference type="GO" id="GO:0097163">
    <property type="term" value="F:sulfur carrier activity"/>
    <property type="evidence" value="ECO:0007669"/>
    <property type="project" value="TreeGrafter"/>
</dbReference>